<keyword evidence="1" id="KW-1133">Transmembrane helix</keyword>
<evidence type="ECO:0000256" key="1">
    <source>
        <dbReference type="SAM" id="Phobius"/>
    </source>
</evidence>
<sequence length="91" mass="10510">QKLMMLQVQGIQGWRCNEVPRTLGNEGDAASSVFPKGKKYDKFILFLEVTTGRFQKLKPIISNPLLLFFLNLFWHIFYATMGLSLNWDVIS</sequence>
<keyword evidence="1" id="KW-0812">Transmembrane</keyword>
<dbReference type="AlphaFoldDB" id="A0A0F8VZM1"/>
<organism evidence="2">
    <name type="scientific">marine sediment metagenome</name>
    <dbReference type="NCBI Taxonomy" id="412755"/>
    <lineage>
        <taxon>unclassified sequences</taxon>
        <taxon>metagenomes</taxon>
        <taxon>ecological metagenomes</taxon>
    </lineage>
</organism>
<comment type="caution">
    <text evidence="2">The sequence shown here is derived from an EMBL/GenBank/DDBJ whole genome shotgun (WGS) entry which is preliminary data.</text>
</comment>
<gene>
    <name evidence="2" type="ORF">LCGC14_2733340</name>
</gene>
<proteinExistence type="predicted"/>
<reference evidence="2" key="1">
    <citation type="journal article" date="2015" name="Nature">
        <title>Complex archaea that bridge the gap between prokaryotes and eukaryotes.</title>
        <authorList>
            <person name="Spang A."/>
            <person name="Saw J.H."/>
            <person name="Jorgensen S.L."/>
            <person name="Zaremba-Niedzwiedzka K."/>
            <person name="Martijn J."/>
            <person name="Lind A.E."/>
            <person name="van Eijk R."/>
            <person name="Schleper C."/>
            <person name="Guy L."/>
            <person name="Ettema T.J."/>
        </authorList>
    </citation>
    <scope>NUCLEOTIDE SEQUENCE</scope>
</reference>
<keyword evidence="1" id="KW-0472">Membrane</keyword>
<feature type="transmembrane region" description="Helical" evidence="1">
    <location>
        <begin position="65"/>
        <end position="85"/>
    </location>
</feature>
<accession>A0A0F8VZM1</accession>
<evidence type="ECO:0000313" key="2">
    <source>
        <dbReference type="EMBL" id="KKK41345.1"/>
    </source>
</evidence>
<name>A0A0F8VZM1_9ZZZZ</name>
<dbReference type="EMBL" id="LAZR01070407">
    <property type="protein sequence ID" value="KKK41345.1"/>
    <property type="molecule type" value="Genomic_DNA"/>
</dbReference>
<protein>
    <submittedName>
        <fullName evidence="2">Uncharacterized protein</fullName>
    </submittedName>
</protein>
<feature type="non-terminal residue" evidence="2">
    <location>
        <position position="1"/>
    </location>
</feature>